<feature type="compositionally biased region" description="Pro residues" evidence="1">
    <location>
        <begin position="20"/>
        <end position="30"/>
    </location>
</feature>
<dbReference type="Proteomes" id="UP000308365">
    <property type="component" value="Unassembled WGS sequence"/>
</dbReference>
<organism evidence="2 3">
    <name type="scientific">Monodon monoceros</name>
    <name type="common">Narwhal</name>
    <name type="synonym">Ceratodon monodon</name>
    <dbReference type="NCBI Taxonomy" id="40151"/>
    <lineage>
        <taxon>Eukaryota</taxon>
        <taxon>Metazoa</taxon>
        <taxon>Chordata</taxon>
        <taxon>Craniata</taxon>
        <taxon>Vertebrata</taxon>
        <taxon>Euteleostomi</taxon>
        <taxon>Mammalia</taxon>
        <taxon>Eutheria</taxon>
        <taxon>Laurasiatheria</taxon>
        <taxon>Artiodactyla</taxon>
        <taxon>Whippomorpha</taxon>
        <taxon>Cetacea</taxon>
        <taxon>Odontoceti</taxon>
        <taxon>Monodontidae</taxon>
        <taxon>Monodon</taxon>
    </lineage>
</organism>
<comment type="caution">
    <text evidence="2">The sequence shown here is derived from an EMBL/GenBank/DDBJ whole genome shotgun (WGS) entry which is preliminary data.</text>
</comment>
<feature type="region of interest" description="Disordered" evidence="1">
    <location>
        <begin position="1"/>
        <end position="30"/>
    </location>
</feature>
<reference evidence="3" key="1">
    <citation type="journal article" date="2019" name="IScience">
        <title>Narwhal Genome Reveals Long-Term Low Genetic Diversity despite Current Large Abundance Size.</title>
        <authorList>
            <person name="Westbury M.V."/>
            <person name="Petersen B."/>
            <person name="Garde E."/>
            <person name="Heide-Jorgensen M.P."/>
            <person name="Lorenzen E.D."/>
        </authorList>
    </citation>
    <scope>NUCLEOTIDE SEQUENCE [LARGE SCALE GENOMIC DNA]</scope>
</reference>
<proteinExistence type="predicted"/>
<sequence length="44" mass="4485">MQLPHLLPAAGRRRGAAQGRPPPGAVLPLPLPDQRAIILSGPGA</sequence>
<evidence type="ECO:0000256" key="1">
    <source>
        <dbReference type="SAM" id="MobiDB-lite"/>
    </source>
</evidence>
<protein>
    <submittedName>
        <fullName evidence="2">Uncharacterized protein</fullName>
    </submittedName>
</protein>
<accession>A0A4U1FUB8</accession>
<gene>
    <name evidence="2" type="ORF">EI555_018375</name>
</gene>
<evidence type="ECO:0000313" key="2">
    <source>
        <dbReference type="EMBL" id="TKC53634.1"/>
    </source>
</evidence>
<evidence type="ECO:0000313" key="3">
    <source>
        <dbReference type="Proteomes" id="UP000308365"/>
    </source>
</evidence>
<name>A0A4U1FUB8_MONMO</name>
<dbReference type="AlphaFoldDB" id="A0A4U1FUB8"/>
<dbReference type="EMBL" id="RWIC01000002">
    <property type="protein sequence ID" value="TKC53634.1"/>
    <property type="molecule type" value="Genomic_DNA"/>
</dbReference>